<keyword evidence="8" id="KW-1185">Reference proteome</keyword>
<dbReference type="AlphaFoldDB" id="A0A369VUB6"/>
<comment type="subcellular location">
    <subcellularLocation>
        <location evidence="1">Cell membrane</location>
        <topology evidence="1">Multi-pass membrane protein</topology>
    </subcellularLocation>
</comment>
<feature type="transmembrane region" description="Helical" evidence="6">
    <location>
        <begin position="136"/>
        <end position="157"/>
    </location>
</feature>
<proteinExistence type="predicted"/>
<evidence type="ECO:0000256" key="6">
    <source>
        <dbReference type="SAM" id="Phobius"/>
    </source>
</evidence>
<dbReference type="GO" id="GO:0005886">
    <property type="term" value="C:plasma membrane"/>
    <property type="evidence" value="ECO:0007669"/>
    <property type="project" value="UniProtKB-SubCell"/>
</dbReference>
<feature type="transmembrane region" description="Helical" evidence="6">
    <location>
        <begin position="315"/>
        <end position="337"/>
    </location>
</feature>
<evidence type="ECO:0000256" key="5">
    <source>
        <dbReference type="ARBA" id="ARBA00023136"/>
    </source>
</evidence>
<evidence type="ECO:0000256" key="3">
    <source>
        <dbReference type="ARBA" id="ARBA00022692"/>
    </source>
</evidence>
<dbReference type="Pfam" id="PF01943">
    <property type="entry name" value="Polysacc_synt"/>
    <property type="match status" value="1"/>
</dbReference>
<feature type="transmembrane region" description="Helical" evidence="6">
    <location>
        <begin position="23"/>
        <end position="44"/>
    </location>
</feature>
<dbReference type="PANTHER" id="PTHR30250">
    <property type="entry name" value="PST FAMILY PREDICTED COLANIC ACID TRANSPORTER"/>
    <property type="match status" value="1"/>
</dbReference>
<accession>A0A369VUB6</accession>
<dbReference type="InterPro" id="IPR002797">
    <property type="entry name" value="Polysacc_synth"/>
</dbReference>
<keyword evidence="3 6" id="KW-0812">Transmembrane</keyword>
<protein>
    <submittedName>
        <fullName evidence="7">Lipopolysaccharide biosynthesis protein</fullName>
    </submittedName>
</protein>
<evidence type="ECO:0000256" key="1">
    <source>
        <dbReference type="ARBA" id="ARBA00004651"/>
    </source>
</evidence>
<evidence type="ECO:0000313" key="7">
    <source>
        <dbReference type="EMBL" id="RDE05683.1"/>
    </source>
</evidence>
<feature type="transmembrane region" description="Helical" evidence="6">
    <location>
        <begin position="357"/>
        <end position="380"/>
    </location>
</feature>
<evidence type="ECO:0000256" key="2">
    <source>
        <dbReference type="ARBA" id="ARBA00022475"/>
    </source>
</evidence>
<dbReference type="EMBL" id="QQNB01000002">
    <property type="protein sequence ID" value="RDE05683.1"/>
    <property type="molecule type" value="Genomic_DNA"/>
</dbReference>
<keyword evidence="5 6" id="KW-0472">Membrane</keyword>
<gene>
    <name evidence="7" type="ORF">DVW87_10745</name>
</gene>
<dbReference type="RefSeq" id="WP_114687752.1">
    <property type="nucleotide sequence ID" value="NZ_QQNB01000002.1"/>
</dbReference>
<dbReference type="Proteomes" id="UP000253918">
    <property type="component" value="Unassembled WGS sequence"/>
</dbReference>
<dbReference type="PANTHER" id="PTHR30250:SF31">
    <property type="entry name" value="INNER MEMBRANE PROTEIN YGHQ"/>
    <property type="match status" value="1"/>
</dbReference>
<feature type="transmembrane region" description="Helical" evidence="6">
    <location>
        <begin position="392"/>
        <end position="410"/>
    </location>
</feature>
<dbReference type="OrthoDB" id="493991at2"/>
<reference evidence="7 8" key="1">
    <citation type="submission" date="2018-07" db="EMBL/GenBank/DDBJ databases">
        <title>a novel species of Sphingomonas isolated from the rhizosphere soil of Araceae plant.</title>
        <authorList>
            <person name="Zhiyong W."/>
            <person name="Qinglan Z."/>
            <person name="Zhiwei F."/>
            <person name="Ding X."/>
            <person name="Gejiao W."/>
            <person name="Shixue Z."/>
        </authorList>
    </citation>
    <scope>NUCLEOTIDE SEQUENCE [LARGE SCALE GENOMIC DNA]</scope>
    <source>
        <strain evidence="7 8">WZY 27</strain>
    </source>
</reference>
<comment type="caution">
    <text evidence="7">The sequence shown here is derived from an EMBL/GenBank/DDBJ whole genome shotgun (WGS) entry which is preliminary data.</text>
</comment>
<sequence length="443" mass="45853">MFSRTKVTQEARPGGMRAVLRNLGWLLASRGVLALFSLLYLAIATRTLGIQDFGRFALITGAAQGLATLVGFQTWQVVVRYGTDHLAPGGEKALGRLYRACVLLDAGSALAGIVLAAAILAIWHERLGIPPALMRDAMIFTVAQLATIRSAAIGILRLSDRFGQAAAADSVTPLVRLLGAVAAAVFAPTLHAFLWAWSAAELATGAAYWWLLVRNGDGARIWGARLDRRALASENPQLGRFLLSSNLVSSLGLATKQVPLLLVGGFAGPAAAGAFRLALQLAQALAKLAQLIARAAFPEVVRAVRRTTPAEIGPVLGRMFLASGSAGLVILAVIALLGRPVLVLVGGDLAYAAAYSLLLWLAAAGCIDLAVVAFEPVLLAANRSATAVASRAAGIVLQIAVSLALLPRIGAAGASIGVFASSLLGALLLGATVLRYARSGTRA</sequence>
<organism evidence="7 8">
    <name type="scientific">Sphingomonas aracearum</name>
    <dbReference type="NCBI Taxonomy" id="2283317"/>
    <lineage>
        <taxon>Bacteria</taxon>
        <taxon>Pseudomonadati</taxon>
        <taxon>Pseudomonadota</taxon>
        <taxon>Alphaproteobacteria</taxon>
        <taxon>Sphingomonadales</taxon>
        <taxon>Sphingomonadaceae</taxon>
        <taxon>Sphingomonas</taxon>
    </lineage>
</organism>
<feature type="transmembrane region" description="Helical" evidence="6">
    <location>
        <begin position="56"/>
        <end position="77"/>
    </location>
</feature>
<keyword evidence="2" id="KW-1003">Cell membrane</keyword>
<feature type="transmembrane region" description="Helical" evidence="6">
    <location>
        <begin position="97"/>
        <end position="124"/>
    </location>
</feature>
<dbReference type="InterPro" id="IPR050833">
    <property type="entry name" value="Poly_Biosynth_Transport"/>
</dbReference>
<feature type="transmembrane region" description="Helical" evidence="6">
    <location>
        <begin position="177"/>
        <end position="197"/>
    </location>
</feature>
<evidence type="ECO:0000256" key="4">
    <source>
        <dbReference type="ARBA" id="ARBA00022989"/>
    </source>
</evidence>
<evidence type="ECO:0000313" key="8">
    <source>
        <dbReference type="Proteomes" id="UP000253918"/>
    </source>
</evidence>
<feature type="transmembrane region" description="Helical" evidence="6">
    <location>
        <begin position="416"/>
        <end position="437"/>
    </location>
</feature>
<keyword evidence="4 6" id="KW-1133">Transmembrane helix</keyword>
<name>A0A369VUB6_9SPHN</name>